<comment type="caution">
    <text evidence="11">The sequence shown here is derived from an EMBL/GenBank/DDBJ whole genome shotgun (WGS) entry which is preliminary data.</text>
</comment>
<gene>
    <name evidence="9" type="primary">tatA</name>
    <name evidence="11" type="ORF">AA0535_1484</name>
</gene>
<keyword evidence="8 9" id="KW-0472">Membrane</keyword>
<comment type="function">
    <text evidence="9">Part of the twin-arginine translocation (Tat) system that transports large folded proteins containing a characteristic twin-arginine motif in their signal peptide across membranes. TatA could form the protein-conducting channel of the Tat system.</text>
</comment>
<organism evidence="11 12">
    <name type="scientific">Asaia krungthepensis NRIC 0535</name>
    <dbReference type="NCBI Taxonomy" id="1307925"/>
    <lineage>
        <taxon>Bacteria</taxon>
        <taxon>Pseudomonadati</taxon>
        <taxon>Pseudomonadota</taxon>
        <taxon>Alphaproteobacteria</taxon>
        <taxon>Acetobacterales</taxon>
        <taxon>Acetobacteraceae</taxon>
        <taxon>Asaia</taxon>
    </lineage>
</organism>
<dbReference type="InterPro" id="IPR006312">
    <property type="entry name" value="TatA/E"/>
</dbReference>
<dbReference type="PANTHER" id="PTHR42982">
    <property type="entry name" value="SEC-INDEPENDENT PROTEIN TRANSLOCASE PROTEIN TATA"/>
    <property type="match status" value="1"/>
</dbReference>
<comment type="subunit">
    <text evidence="9">The Tat system comprises two distinct complexes: a TatABC complex, containing multiple copies of TatA, TatB and TatC subunits, and a separate TatA complex, containing only TatA subunits. Substrates initially bind to the TatABC complex, which probably triggers association of the separate TatA complex to form the active translocon.</text>
</comment>
<keyword evidence="6 9" id="KW-1133">Transmembrane helix</keyword>
<sequence>MGSMSPLHWLIVLAVVLILFGGGSKISGLMGDFAKGIKSFKKNMAEDESMEPNQAHTQPNGQISPPPQGGVQQPHYTSPVSSGNVNNVNH</sequence>
<dbReference type="InterPro" id="IPR003369">
    <property type="entry name" value="TatA/B/E"/>
</dbReference>
<keyword evidence="12" id="KW-1185">Reference proteome</keyword>
<name>A0ABQ0Q2H7_9PROT</name>
<dbReference type="NCBIfam" id="NF001940">
    <property type="entry name" value="PRK00720.1"/>
    <property type="match status" value="1"/>
</dbReference>
<evidence type="ECO:0000313" key="11">
    <source>
        <dbReference type="EMBL" id="GBQ88217.1"/>
    </source>
</evidence>
<proteinExistence type="inferred from homology"/>
<comment type="similarity">
    <text evidence="9">Belongs to the TatA/E family.</text>
</comment>
<evidence type="ECO:0000256" key="4">
    <source>
        <dbReference type="ARBA" id="ARBA00022692"/>
    </source>
</evidence>
<reference evidence="11" key="1">
    <citation type="submission" date="2013-04" db="EMBL/GenBank/DDBJ databases">
        <title>The genome sequencing project of 58 acetic acid bacteria.</title>
        <authorList>
            <person name="Okamoto-Kainuma A."/>
            <person name="Ishikawa M."/>
            <person name="Umino S."/>
            <person name="Koizumi Y."/>
            <person name="Shiwa Y."/>
            <person name="Yoshikawa H."/>
            <person name="Matsutani M."/>
            <person name="Matsushita K."/>
        </authorList>
    </citation>
    <scope>NUCLEOTIDE SEQUENCE</scope>
    <source>
        <strain evidence="11">NRIC 0535</strain>
    </source>
</reference>
<comment type="subcellular location">
    <subcellularLocation>
        <location evidence="1 9">Cell membrane</location>
        <topology evidence="1 9">Single-pass membrane protein</topology>
    </subcellularLocation>
</comment>
<protein>
    <recommendedName>
        <fullName evidence="9">Sec-independent protein translocase protein TatA</fullName>
    </recommendedName>
</protein>
<dbReference type="EMBL" id="BAPV01000010">
    <property type="protein sequence ID" value="GBQ88217.1"/>
    <property type="molecule type" value="Genomic_DNA"/>
</dbReference>
<keyword evidence="2 9" id="KW-0813">Transport</keyword>
<evidence type="ECO:0000256" key="8">
    <source>
        <dbReference type="ARBA" id="ARBA00023136"/>
    </source>
</evidence>
<accession>A0ABQ0Q2H7</accession>
<keyword evidence="4 9" id="KW-0812">Transmembrane</keyword>
<dbReference type="RefSeq" id="WP_264815314.1">
    <property type="nucleotide sequence ID" value="NZ_BAPV01000010.1"/>
</dbReference>
<evidence type="ECO:0000256" key="1">
    <source>
        <dbReference type="ARBA" id="ARBA00004162"/>
    </source>
</evidence>
<dbReference type="HAMAP" id="MF_00236">
    <property type="entry name" value="TatA_E"/>
    <property type="match status" value="1"/>
</dbReference>
<evidence type="ECO:0000256" key="7">
    <source>
        <dbReference type="ARBA" id="ARBA00023010"/>
    </source>
</evidence>
<feature type="compositionally biased region" description="Polar residues" evidence="10">
    <location>
        <begin position="51"/>
        <end position="63"/>
    </location>
</feature>
<evidence type="ECO:0000256" key="2">
    <source>
        <dbReference type="ARBA" id="ARBA00022448"/>
    </source>
</evidence>
<feature type="compositionally biased region" description="Low complexity" evidence="10">
    <location>
        <begin position="78"/>
        <end position="90"/>
    </location>
</feature>
<evidence type="ECO:0000256" key="5">
    <source>
        <dbReference type="ARBA" id="ARBA00022927"/>
    </source>
</evidence>
<dbReference type="NCBIfam" id="TIGR01411">
    <property type="entry name" value="tatAE"/>
    <property type="match status" value="1"/>
</dbReference>
<feature type="region of interest" description="Disordered" evidence="10">
    <location>
        <begin position="44"/>
        <end position="90"/>
    </location>
</feature>
<evidence type="ECO:0000256" key="10">
    <source>
        <dbReference type="SAM" id="MobiDB-lite"/>
    </source>
</evidence>
<evidence type="ECO:0000313" key="12">
    <source>
        <dbReference type="Proteomes" id="UP001062776"/>
    </source>
</evidence>
<dbReference type="Pfam" id="PF02416">
    <property type="entry name" value="TatA_B_E"/>
    <property type="match status" value="1"/>
</dbReference>
<dbReference type="Gene3D" id="1.20.5.3310">
    <property type="match status" value="1"/>
</dbReference>
<evidence type="ECO:0000256" key="6">
    <source>
        <dbReference type="ARBA" id="ARBA00022989"/>
    </source>
</evidence>
<dbReference type="Proteomes" id="UP001062776">
    <property type="component" value="Unassembled WGS sequence"/>
</dbReference>
<keyword evidence="3 9" id="KW-1003">Cell membrane</keyword>
<dbReference type="PANTHER" id="PTHR42982:SF1">
    <property type="entry name" value="SEC-INDEPENDENT PROTEIN TRANSLOCASE PROTEIN TATA"/>
    <property type="match status" value="1"/>
</dbReference>
<evidence type="ECO:0000256" key="9">
    <source>
        <dbReference type="HAMAP-Rule" id="MF_00236"/>
    </source>
</evidence>
<evidence type="ECO:0000256" key="3">
    <source>
        <dbReference type="ARBA" id="ARBA00022475"/>
    </source>
</evidence>
<keyword evidence="7 9" id="KW-0811">Translocation</keyword>
<keyword evidence="5 9" id="KW-0653">Protein transport</keyword>